<dbReference type="InterPro" id="IPR000835">
    <property type="entry name" value="HTH_MarR-typ"/>
</dbReference>
<dbReference type="Gene3D" id="1.10.10.10">
    <property type="entry name" value="Winged helix-like DNA-binding domain superfamily/Winged helix DNA-binding domain"/>
    <property type="match status" value="1"/>
</dbReference>
<evidence type="ECO:0000259" key="1">
    <source>
        <dbReference type="PROSITE" id="PS50995"/>
    </source>
</evidence>
<dbReference type="SMART" id="SM00347">
    <property type="entry name" value="HTH_MARR"/>
    <property type="match status" value="1"/>
</dbReference>
<name>A0A8J8BGK3_9ACTN</name>
<dbReference type="SUPFAM" id="SSF46785">
    <property type="entry name" value="Winged helix' DNA-binding domain"/>
    <property type="match status" value="1"/>
</dbReference>
<evidence type="ECO:0000313" key="2">
    <source>
        <dbReference type="EMBL" id="MBS2965859.1"/>
    </source>
</evidence>
<dbReference type="PROSITE" id="PS50995">
    <property type="entry name" value="HTH_MARR_2"/>
    <property type="match status" value="1"/>
</dbReference>
<sequence>MSSPRSHGAARPAPAAPRLSYLVFRLERRIRGRLDQALARHGATTTEYMVLSELRLRDGASSAQLARTAFVTPQAMNLVIRDLEARGLIRREADPHGGRVLRASLTRAGKNVLRRCDRALDGIEHVMLAALDEEDRKTLADHLAECAHALHPEPDAARAEAQ</sequence>
<gene>
    <name evidence="2" type="ORF">KGA66_22605</name>
</gene>
<accession>A0A8J8BGK3</accession>
<keyword evidence="3" id="KW-1185">Reference proteome</keyword>
<feature type="domain" description="HTH marR-type" evidence="1">
    <location>
        <begin position="16"/>
        <end position="148"/>
    </location>
</feature>
<protein>
    <submittedName>
        <fullName evidence="2">MarR family transcriptional regulator</fullName>
    </submittedName>
</protein>
<dbReference type="GO" id="GO:0006950">
    <property type="term" value="P:response to stress"/>
    <property type="evidence" value="ECO:0007669"/>
    <property type="project" value="TreeGrafter"/>
</dbReference>
<dbReference type="EMBL" id="JAGSXH010000105">
    <property type="protein sequence ID" value="MBS2965859.1"/>
    <property type="molecule type" value="Genomic_DNA"/>
</dbReference>
<dbReference type="Proteomes" id="UP000677913">
    <property type="component" value="Unassembled WGS sequence"/>
</dbReference>
<dbReference type="PANTHER" id="PTHR33164">
    <property type="entry name" value="TRANSCRIPTIONAL REGULATOR, MARR FAMILY"/>
    <property type="match status" value="1"/>
</dbReference>
<dbReference type="InterPro" id="IPR036388">
    <property type="entry name" value="WH-like_DNA-bd_sf"/>
</dbReference>
<dbReference type="InterPro" id="IPR039422">
    <property type="entry name" value="MarR/SlyA-like"/>
</dbReference>
<reference evidence="2" key="1">
    <citation type="submission" date="2021-04" db="EMBL/GenBank/DDBJ databases">
        <title>Genome based classification of Actinospica acidithermotolerans sp. nov., an actinobacterium isolated from an Indonesian hot spring.</title>
        <authorList>
            <person name="Kusuma A.B."/>
            <person name="Putra K.E."/>
            <person name="Nafisah S."/>
            <person name="Loh J."/>
            <person name="Nouioui I."/>
            <person name="Goodfellow M."/>
        </authorList>
    </citation>
    <scope>NUCLEOTIDE SEQUENCE</scope>
    <source>
        <strain evidence="2">DSM 45618</strain>
    </source>
</reference>
<dbReference type="AlphaFoldDB" id="A0A8J8BGK3"/>
<dbReference type="RefSeq" id="WP_211470349.1">
    <property type="nucleotide sequence ID" value="NZ_JAGSXH010000105.1"/>
</dbReference>
<dbReference type="PANTHER" id="PTHR33164:SF43">
    <property type="entry name" value="HTH-TYPE TRANSCRIPTIONAL REPRESSOR YETL"/>
    <property type="match status" value="1"/>
</dbReference>
<comment type="caution">
    <text evidence="2">The sequence shown here is derived from an EMBL/GenBank/DDBJ whole genome shotgun (WGS) entry which is preliminary data.</text>
</comment>
<evidence type="ECO:0000313" key="3">
    <source>
        <dbReference type="Proteomes" id="UP000677913"/>
    </source>
</evidence>
<proteinExistence type="predicted"/>
<dbReference type="Pfam" id="PF12802">
    <property type="entry name" value="MarR_2"/>
    <property type="match status" value="1"/>
</dbReference>
<dbReference type="GO" id="GO:0003700">
    <property type="term" value="F:DNA-binding transcription factor activity"/>
    <property type="evidence" value="ECO:0007669"/>
    <property type="project" value="InterPro"/>
</dbReference>
<organism evidence="2 3">
    <name type="scientific">Actinocrinis puniceicyclus</name>
    <dbReference type="NCBI Taxonomy" id="977794"/>
    <lineage>
        <taxon>Bacteria</taxon>
        <taxon>Bacillati</taxon>
        <taxon>Actinomycetota</taxon>
        <taxon>Actinomycetes</taxon>
        <taxon>Catenulisporales</taxon>
        <taxon>Actinospicaceae</taxon>
        <taxon>Actinocrinis</taxon>
    </lineage>
</organism>
<dbReference type="InterPro" id="IPR036390">
    <property type="entry name" value="WH_DNA-bd_sf"/>
</dbReference>